<dbReference type="PRINTS" id="PR00455">
    <property type="entry name" value="HTHTETR"/>
</dbReference>
<feature type="domain" description="HTH tetR-type" evidence="5">
    <location>
        <begin position="18"/>
        <end position="78"/>
    </location>
</feature>
<dbReference type="PROSITE" id="PS01081">
    <property type="entry name" value="HTH_TETR_1"/>
    <property type="match status" value="1"/>
</dbReference>
<evidence type="ECO:0000313" key="7">
    <source>
        <dbReference type="Proteomes" id="UP000183810"/>
    </source>
</evidence>
<dbReference type="PROSITE" id="PS50977">
    <property type="entry name" value="HTH_TETR_2"/>
    <property type="match status" value="1"/>
</dbReference>
<keyword evidence="3" id="KW-0804">Transcription</keyword>
<dbReference type="Proteomes" id="UP000183810">
    <property type="component" value="Chromosome"/>
</dbReference>
<dbReference type="InterPro" id="IPR041347">
    <property type="entry name" value="MftR_C"/>
</dbReference>
<dbReference type="KEGG" id="nsl:BOX37_12875"/>
<dbReference type="InterPro" id="IPR009057">
    <property type="entry name" value="Homeodomain-like_sf"/>
</dbReference>
<dbReference type="EMBL" id="CP018082">
    <property type="protein sequence ID" value="APE34698.1"/>
    <property type="molecule type" value="Genomic_DNA"/>
</dbReference>
<dbReference type="OrthoDB" id="3787664at2"/>
<reference evidence="6" key="1">
    <citation type="submission" date="2016-11" db="EMBL/GenBank/DDBJ databases">
        <authorList>
            <person name="Jaros S."/>
            <person name="Januszkiewicz K."/>
            <person name="Wedrychowicz H."/>
        </authorList>
    </citation>
    <scope>NUCLEOTIDE SEQUENCE [LARGE SCALE GENOMIC DNA]</scope>
    <source>
        <strain evidence="6">Y48</strain>
    </source>
</reference>
<protein>
    <recommendedName>
        <fullName evidence="5">HTH tetR-type domain-containing protein</fullName>
    </recommendedName>
</protein>
<dbReference type="InterPro" id="IPR050109">
    <property type="entry name" value="HTH-type_TetR-like_transc_reg"/>
</dbReference>
<dbReference type="GO" id="GO:0003700">
    <property type="term" value="F:DNA-binding transcription factor activity"/>
    <property type="evidence" value="ECO:0007669"/>
    <property type="project" value="TreeGrafter"/>
</dbReference>
<evidence type="ECO:0000259" key="5">
    <source>
        <dbReference type="PROSITE" id="PS50977"/>
    </source>
</evidence>
<dbReference type="Gene3D" id="1.10.10.60">
    <property type="entry name" value="Homeodomain-like"/>
    <property type="match status" value="1"/>
</dbReference>
<dbReference type="SUPFAM" id="SSF46689">
    <property type="entry name" value="Homeodomain-like"/>
    <property type="match status" value="1"/>
</dbReference>
<evidence type="ECO:0000313" key="6">
    <source>
        <dbReference type="EMBL" id="APE34698.1"/>
    </source>
</evidence>
<dbReference type="RefSeq" id="WP_071927879.1">
    <property type="nucleotide sequence ID" value="NZ_CP018082.1"/>
</dbReference>
<organism evidence="6 7">
    <name type="scientific">Nocardia mangyaensis</name>
    <dbReference type="NCBI Taxonomy" id="2213200"/>
    <lineage>
        <taxon>Bacteria</taxon>
        <taxon>Bacillati</taxon>
        <taxon>Actinomycetota</taxon>
        <taxon>Actinomycetes</taxon>
        <taxon>Mycobacteriales</taxon>
        <taxon>Nocardiaceae</taxon>
        <taxon>Nocardia</taxon>
    </lineage>
</organism>
<gene>
    <name evidence="6" type="ORF">BOX37_12875</name>
</gene>
<evidence type="ECO:0000256" key="4">
    <source>
        <dbReference type="PROSITE-ProRule" id="PRU00335"/>
    </source>
</evidence>
<keyword evidence="1" id="KW-0805">Transcription regulation</keyword>
<dbReference type="InterPro" id="IPR001647">
    <property type="entry name" value="HTH_TetR"/>
</dbReference>
<dbReference type="PANTHER" id="PTHR30055:SF234">
    <property type="entry name" value="HTH-TYPE TRANSCRIPTIONAL REGULATOR BETI"/>
    <property type="match status" value="1"/>
</dbReference>
<feature type="DNA-binding region" description="H-T-H motif" evidence="4">
    <location>
        <begin position="41"/>
        <end position="60"/>
    </location>
</feature>
<evidence type="ECO:0000256" key="2">
    <source>
        <dbReference type="ARBA" id="ARBA00023125"/>
    </source>
</evidence>
<evidence type="ECO:0000256" key="3">
    <source>
        <dbReference type="ARBA" id="ARBA00023163"/>
    </source>
</evidence>
<proteinExistence type="predicted"/>
<dbReference type="Pfam" id="PF17754">
    <property type="entry name" value="TetR_C_14"/>
    <property type="match status" value="1"/>
</dbReference>
<dbReference type="AlphaFoldDB" id="A0A1J0VRQ7"/>
<name>A0A1J0VRQ7_9NOCA</name>
<keyword evidence="2 4" id="KW-0238">DNA-binding</keyword>
<sequence length="204" mass="22582">MAETSRTVRSTLRERTRAAMRDEVSEVAFRLFSEQGFDKTTVEQIAAEAGLSRTTFFRYFGTKEEVVLGKMSEFGPRIAAALAARPAEERCWQALRRSFDVITEPTADEPQPFLNLMRLLNDACALMTRQWEKTQGWHSLLVPEIARRLCDDSESTGDLRAHALVGAAISCLDAATDAWTASEGAAPLSELLDQAMGVLVEPVI</sequence>
<accession>A0A1J0VRQ7</accession>
<evidence type="ECO:0000256" key="1">
    <source>
        <dbReference type="ARBA" id="ARBA00023015"/>
    </source>
</evidence>
<keyword evidence="7" id="KW-1185">Reference proteome</keyword>
<dbReference type="Pfam" id="PF00440">
    <property type="entry name" value="TetR_N"/>
    <property type="match status" value="1"/>
</dbReference>
<dbReference type="InterPro" id="IPR023772">
    <property type="entry name" value="DNA-bd_HTH_TetR-type_CS"/>
</dbReference>
<dbReference type="Gene3D" id="1.10.357.10">
    <property type="entry name" value="Tetracycline Repressor, domain 2"/>
    <property type="match status" value="1"/>
</dbReference>
<dbReference type="GO" id="GO:0000976">
    <property type="term" value="F:transcription cis-regulatory region binding"/>
    <property type="evidence" value="ECO:0007669"/>
    <property type="project" value="TreeGrafter"/>
</dbReference>
<dbReference type="PANTHER" id="PTHR30055">
    <property type="entry name" value="HTH-TYPE TRANSCRIPTIONAL REGULATOR RUTR"/>
    <property type="match status" value="1"/>
</dbReference>